<reference evidence="1 2" key="1">
    <citation type="submission" date="2019-05" db="EMBL/GenBank/DDBJ databases">
        <title>Emergence of the Ug99 lineage of the wheat stem rust pathogen through somatic hybridization.</title>
        <authorList>
            <person name="Li F."/>
            <person name="Upadhyaya N.M."/>
            <person name="Sperschneider J."/>
            <person name="Matny O."/>
            <person name="Nguyen-Phuc H."/>
            <person name="Mago R."/>
            <person name="Raley C."/>
            <person name="Miller M.E."/>
            <person name="Silverstein K.A.T."/>
            <person name="Henningsen E."/>
            <person name="Hirsch C.D."/>
            <person name="Visser B."/>
            <person name="Pretorius Z.A."/>
            <person name="Steffenson B.J."/>
            <person name="Schwessinger B."/>
            <person name="Dodds P.N."/>
            <person name="Figueroa M."/>
        </authorList>
    </citation>
    <scope>NUCLEOTIDE SEQUENCE [LARGE SCALE GENOMIC DNA]</scope>
    <source>
        <strain evidence="1">21-0</strain>
    </source>
</reference>
<proteinExistence type="predicted"/>
<sequence length="444" mass="51422">MNTNPDHRIPRVWGSASRSTVTTLELLPVRRFAFAPPSLADSRVQLTQKMDEENTIDSVARMVSSFRSSNADGKTEEEYLEIIRNLIGHLHERVGLTKSLKIFDILPLESETLCRIEQIILPALKGKLRSLSLAFNSPNSQNNANSWYDVILNRLIEINNYLEQLETSMGPVRRDDVPKREIFPFRVIVISGQVFDLFSRGLCRLFAACQTFFDQLNFSNLSSSRINQGRDIARLTTVSVEKIDDLIPTLQKPLLRVAKEEWKAFVDGMNYQFKQPVQRPGLNVIDPDDWIWALGNEVRDKSFKAATPVSKLCRIFFNQLSRSTVNQPLIFDSPSMEMKEDQLNQFFHFSRKTDYTIHDFLEKSLSDPTDRQALQILTFRLEGRVVKLSQILERYWDGLWRKKDPQVDQDAIADAREWLECWSSLFFIATENFMQVTGCKELRW</sequence>
<accession>A0A5B0NG60</accession>
<dbReference type="PANTHER" id="PTHR33069">
    <property type="entry name" value="CHROMOSOME 7, WHOLE GENOME SHOTGUN SEQUENCE-RELATED"/>
    <property type="match status" value="1"/>
</dbReference>
<evidence type="ECO:0000313" key="2">
    <source>
        <dbReference type="Proteomes" id="UP000324748"/>
    </source>
</evidence>
<dbReference type="OrthoDB" id="2507355at2759"/>
<dbReference type="EMBL" id="VSWC01000105">
    <property type="protein sequence ID" value="KAA1087060.1"/>
    <property type="molecule type" value="Genomic_DNA"/>
</dbReference>
<protein>
    <submittedName>
        <fullName evidence="1">Uncharacterized protein</fullName>
    </submittedName>
</protein>
<dbReference type="PANTHER" id="PTHR33069:SF3">
    <property type="entry name" value="DYNEIN HEAVY CHAIN TAIL DOMAIN-CONTAINING PROTEIN"/>
    <property type="match status" value="1"/>
</dbReference>
<name>A0A5B0NG60_PUCGR</name>
<comment type="caution">
    <text evidence="1">The sequence shown here is derived from an EMBL/GenBank/DDBJ whole genome shotgun (WGS) entry which is preliminary data.</text>
</comment>
<keyword evidence="2" id="KW-1185">Reference proteome</keyword>
<dbReference type="Proteomes" id="UP000324748">
    <property type="component" value="Unassembled WGS sequence"/>
</dbReference>
<evidence type="ECO:0000313" key="1">
    <source>
        <dbReference type="EMBL" id="KAA1087060.1"/>
    </source>
</evidence>
<organism evidence="1 2">
    <name type="scientific">Puccinia graminis f. sp. tritici</name>
    <dbReference type="NCBI Taxonomy" id="56615"/>
    <lineage>
        <taxon>Eukaryota</taxon>
        <taxon>Fungi</taxon>
        <taxon>Dikarya</taxon>
        <taxon>Basidiomycota</taxon>
        <taxon>Pucciniomycotina</taxon>
        <taxon>Pucciniomycetes</taxon>
        <taxon>Pucciniales</taxon>
        <taxon>Pucciniaceae</taxon>
        <taxon>Puccinia</taxon>
    </lineage>
</organism>
<dbReference type="AlphaFoldDB" id="A0A5B0NG60"/>
<gene>
    <name evidence="1" type="ORF">PGT21_020838</name>
</gene>